<evidence type="ECO:0000256" key="12">
    <source>
        <dbReference type="HAMAP-Rule" id="MF_01522"/>
    </source>
</evidence>
<feature type="transmembrane region" description="Helical" evidence="12">
    <location>
        <begin position="386"/>
        <end position="408"/>
    </location>
</feature>
<dbReference type="OrthoDB" id="9805577at2"/>
<feature type="transmembrane region" description="Helical" evidence="12">
    <location>
        <begin position="189"/>
        <end position="217"/>
    </location>
</feature>
<evidence type="ECO:0000256" key="10">
    <source>
        <dbReference type="ARBA" id="ARBA00023065"/>
    </source>
</evidence>
<proteinExistence type="inferred from homology"/>
<comment type="similarity">
    <text evidence="2 12">Belongs to the HAK/KUP transporter (TC 2.A.72) family.</text>
</comment>
<dbReference type="HAMAP" id="MF_01522">
    <property type="entry name" value="Kup"/>
    <property type="match status" value="1"/>
</dbReference>
<dbReference type="Pfam" id="PF02705">
    <property type="entry name" value="K_trans"/>
    <property type="match status" value="1"/>
</dbReference>
<dbReference type="InterPro" id="IPR053951">
    <property type="entry name" value="K_trans_N"/>
</dbReference>
<dbReference type="KEGG" id="llh:I41_07760"/>
<feature type="transmembrane region" description="Helical" evidence="12">
    <location>
        <begin position="445"/>
        <end position="462"/>
    </location>
</feature>
<keyword evidence="10 12" id="KW-0406">Ion transport</keyword>
<evidence type="ECO:0000256" key="13">
    <source>
        <dbReference type="SAM" id="MobiDB-lite"/>
    </source>
</evidence>
<keyword evidence="5 12" id="KW-0633">Potassium transport</keyword>
<feature type="transmembrane region" description="Helical" evidence="12">
    <location>
        <begin position="101"/>
        <end position="134"/>
    </location>
</feature>
<evidence type="ECO:0000256" key="2">
    <source>
        <dbReference type="ARBA" id="ARBA00007019"/>
    </source>
</evidence>
<organism evidence="16 17">
    <name type="scientific">Lacipirellula limnantheis</name>
    <dbReference type="NCBI Taxonomy" id="2528024"/>
    <lineage>
        <taxon>Bacteria</taxon>
        <taxon>Pseudomonadati</taxon>
        <taxon>Planctomycetota</taxon>
        <taxon>Planctomycetia</taxon>
        <taxon>Pirellulales</taxon>
        <taxon>Lacipirellulaceae</taxon>
        <taxon>Lacipirellula</taxon>
    </lineage>
</organism>
<dbReference type="Proteomes" id="UP000317909">
    <property type="component" value="Chromosome"/>
</dbReference>
<evidence type="ECO:0000256" key="5">
    <source>
        <dbReference type="ARBA" id="ARBA00022538"/>
    </source>
</evidence>
<dbReference type="InterPro" id="IPR023051">
    <property type="entry name" value="Kup"/>
</dbReference>
<evidence type="ECO:0000259" key="14">
    <source>
        <dbReference type="Pfam" id="PF02705"/>
    </source>
</evidence>
<evidence type="ECO:0000256" key="11">
    <source>
        <dbReference type="ARBA" id="ARBA00023136"/>
    </source>
</evidence>
<evidence type="ECO:0000256" key="7">
    <source>
        <dbReference type="ARBA" id="ARBA00022847"/>
    </source>
</evidence>
<keyword evidence="4 12" id="KW-1003">Cell membrane</keyword>
<dbReference type="PANTHER" id="PTHR30540">
    <property type="entry name" value="OSMOTIC STRESS POTASSIUM TRANSPORTER"/>
    <property type="match status" value="1"/>
</dbReference>
<feature type="transmembrane region" description="Helical" evidence="12">
    <location>
        <begin position="69"/>
        <end position="89"/>
    </location>
</feature>
<accession>A0A517TTC0</accession>
<keyword evidence="6 12" id="KW-0812">Transmembrane</keyword>
<dbReference type="InterPro" id="IPR053952">
    <property type="entry name" value="K_trans_C"/>
</dbReference>
<reference evidence="16 17" key="1">
    <citation type="submission" date="2019-02" db="EMBL/GenBank/DDBJ databases">
        <title>Deep-cultivation of Planctomycetes and their phenomic and genomic characterization uncovers novel biology.</title>
        <authorList>
            <person name="Wiegand S."/>
            <person name="Jogler M."/>
            <person name="Boedeker C."/>
            <person name="Pinto D."/>
            <person name="Vollmers J."/>
            <person name="Rivas-Marin E."/>
            <person name="Kohn T."/>
            <person name="Peeters S.H."/>
            <person name="Heuer A."/>
            <person name="Rast P."/>
            <person name="Oberbeckmann S."/>
            <person name="Bunk B."/>
            <person name="Jeske O."/>
            <person name="Meyerdierks A."/>
            <person name="Storesund J.E."/>
            <person name="Kallscheuer N."/>
            <person name="Luecker S."/>
            <person name="Lage O.M."/>
            <person name="Pohl T."/>
            <person name="Merkel B.J."/>
            <person name="Hornburger P."/>
            <person name="Mueller R.-W."/>
            <person name="Bruemmer F."/>
            <person name="Labrenz M."/>
            <person name="Spormann A.M."/>
            <person name="Op den Camp H."/>
            <person name="Overmann J."/>
            <person name="Amann R."/>
            <person name="Jetten M.S.M."/>
            <person name="Mascher T."/>
            <person name="Medema M.H."/>
            <person name="Devos D.P."/>
            <person name="Kaster A.-K."/>
            <person name="Ovreas L."/>
            <person name="Rohde M."/>
            <person name="Galperin M.Y."/>
            <person name="Jogler C."/>
        </authorList>
    </citation>
    <scope>NUCLEOTIDE SEQUENCE [LARGE SCALE GENOMIC DNA]</scope>
    <source>
        <strain evidence="16 17">I41</strain>
    </source>
</reference>
<dbReference type="InterPro" id="IPR003855">
    <property type="entry name" value="K+_transporter"/>
</dbReference>
<keyword evidence="17" id="KW-1185">Reference proteome</keyword>
<feature type="transmembrane region" description="Helical" evidence="12">
    <location>
        <begin position="417"/>
        <end position="439"/>
    </location>
</feature>
<comment type="catalytic activity">
    <reaction evidence="12">
        <text>K(+)(in) + H(+)(in) = K(+)(out) + H(+)(out)</text>
        <dbReference type="Rhea" id="RHEA:28490"/>
        <dbReference type="ChEBI" id="CHEBI:15378"/>
        <dbReference type="ChEBI" id="CHEBI:29103"/>
    </reaction>
</comment>
<evidence type="ECO:0000259" key="15">
    <source>
        <dbReference type="Pfam" id="PF22776"/>
    </source>
</evidence>
<keyword evidence="7 12" id="KW-0769">Symport</keyword>
<name>A0A517TTC0_9BACT</name>
<feature type="domain" description="K+ potassium transporter integral membrane" evidence="14">
    <location>
        <begin position="31"/>
        <end position="484"/>
    </location>
</feature>
<dbReference type="RefSeq" id="WP_145431022.1">
    <property type="nucleotide sequence ID" value="NZ_CP036339.1"/>
</dbReference>
<gene>
    <name evidence="12" type="primary">kup</name>
    <name evidence="16" type="ORF">I41_07760</name>
</gene>
<evidence type="ECO:0000256" key="9">
    <source>
        <dbReference type="ARBA" id="ARBA00022989"/>
    </source>
</evidence>
<dbReference type="GO" id="GO:0005886">
    <property type="term" value="C:plasma membrane"/>
    <property type="evidence" value="ECO:0007669"/>
    <property type="project" value="UniProtKB-SubCell"/>
</dbReference>
<keyword evidence="11 12" id="KW-0472">Membrane</keyword>
<evidence type="ECO:0000256" key="1">
    <source>
        <dbReference type="ARBA" id="ARBA00004141"/>
    </source>
</evidence>
<dbReference type="EMBL" id="CP036339">
    <property type="protein sequence ID" value="QDT71616.1"/>
    <property type="molecule type" value="Genomic_DNA"/>
</dbReference>
<evidence type="ECO:0000256" key="6">
    <source>
        <dbReference type="ARBA" id="ARBA00022692"/>
    </source>
</evidence>
<keyword evidence="3 12" id="KW-0813">Transport</keyword>
<comment type="caution">
    <text evidence="12">Lacks conserved residue(s) required for the propagation of feature annotation.</text>
</comment>
<dbReference type="Pfam" id="PF22776">
    <property type="entry name" value="K_trans_C"/>
    <property type="match status" value="1"/>
</dbReference>
<dbReference type="AlphaFoldDB" id="A0A517TTC0"/>
<feature type="domain" description="K+ potassium transporter C-terminal" evidence="15">
    <location>
        <begin position="496"/>
        <end position="644"/>
    </location>
</feature>
<evidence type="ECO:0000256" key="3">
    <source>
        <dbReference type="ARBA" id="ARBA00022448"/>
    </source>
</evidence>
<evidence type="ECO:0000256" key="8">
    <source>
        <dbReference type="ARBA" id="ARBA00022958"/>
    </source>
</evidence>
<feature type="region of interest" description="Disordered" evidence="13">
    <location>
        <begin position="1"/>
        <end position="21"/>
    </location>
</feature>
<dbReference type="GO" id="GO:0015079">
    <property type="term" value="F:potassium ion transmembrane transporter activity"/>
    <property type="evidence" value="ECO:0007669"/>
    <property type="project" value="UniProtKB-UniRule"/>
</dbReference>
<feature type="transmembrane region" description="Helical" evidence="12">
    <location>
        <begin position="237"/>
        <end position="255"/>
    </location>
</feature>
<feature type="transmembrane region" description="Helical" evidence="12">
    <location>
        <begin position="307"/>
        <end position="338"/>
    </location>
</feature>
<comment type="subcellular location">
    <subcellularLocation>
        <location evidence="12">Cell membrane</location>
        <topology evidence="12">Multi-pass membrane protein</topology>
    </subcellularLocation>
    <subcellularLocation>
        <location evidence="1">Membrane</location>
        <topology evidence="1">Multi-pass membrane protein</topology>
    </subcellularLocation>
</comment>
<feature type="transmembrane region" description="Helical" evidence="12">
    <location>
        <begin position="154"/>
        <end position="177"/>
    </location>
</feature>
<dbReference type="GO" id="GO:0015293">
    <property type="term" value="F:symporter activity"/>
    <property type="evidence" value="ECO:0007669"/>
    <property type="project" value="UniProtKB-UniRule"/>
</dbReference>
<evidence type="ECO:0000313" key="16">
    <source>
        <dbReference type="EMBL" id="QDT71616.1"/>
    </source>
</evidence>
<protein>
    <recommendedName>
        <fullName evidence="12">Probable potassium transport system protein Kup</fullName>
    </recommendedName>
</protein>
<comment type="function">
    <text evidence="12">Transport of potassium into the cell. Likely operates as a K(+):H(+) symporter.</text>
</comment>
<sequence length="644" mass="70162">MTPAPEASDAQPAMPAHGGHDAADPRRWKLLALAALGVVYGDIGTSPLYSIRECFHGPHALAVTEGNVLGVLSLIFWALTLVISVKYLVFILRADNQGEGGILALMALLAPAGRGMATRTWVVVLGLFGAAFLYADGMITPAISVLSAVEGLRLAAPTVFQTWLVELIAVAILLGLFRLQARGTARVGAMFGPFMLCWFLLLAVLGVAHIAALPSVLKAINPVYAFQFFMENDWEGFLILGTVFLVVTGGEALYADIGHFGILPIRASWFGVVFPALLLNYFGQGSLLLRDPSSAVHPLFEMAPDWALYPMIAVATLAAVMASQAVITGSFSLTLQAIQLGYCPRLRIDHTSSDQKGQIYIPAVNRSLMIASIALVLGFQSSSNLAAAYGIAITITMVVTTLLFYVLVHHFWKWPTWLAVLFAGFFLGIDLAFFGANLMKVFHGGWFPLAIAAAIYVLMSTWQDGRRLLAERLRASMLSTELFVADLLTNPPIRVPGVAVFMSGNPMGTPLALRQNVAHNHVLHDRSIILGVQTAEAPHVDPDHRLETEEIGEGFYRATLRYGFMEEPNVPRDLRQMDNVGDHIDLGTVSYYLGRETLLATPHSGMYMWRESLFSFLSRNAQPATLFFHLPADRVVEIGAQVEL</sequence>
<dbReference type="PANTHER" id="PTHR30540:SF79">
    <property type="entry name" value="LOW AFFINITY POTASSIUM TRANSPORT SYSTEM PROTEIN KUP"/>
    <property type="match status" value="1"/>
</dbReference>
<feature type="transmembrane region" description="Helical" evidence="12">
    <location>
        <begin position="267"/>
        <end position="287"/>
    </location>
</feature>
<evidence type="ECO:0000313" key="17">
    <source>
        <dbReference type="Proteomes" id="UP000317909"/>
    </source>
</evidence>
<keyword evidence="9 12" id="KW-1133">Transmembrane helix</keyword>
<keyword evidence="8 12" id="KW-0630">Potassium</keyword>
<evidence type="ECO:0000256" key="4">
    <source>
        <dbReference type="ARBA" id="ARBA00022475"/>
    </source>
</evidence>